<comment type="caution">
    <text evidence="2">The sequence shown here is derived from an EMBL/GenBank/DDBJ whole genome shotgun (WGS) entry which is preliminary data.</text>
</comment>
<evidence type="ECO:0000313" key="3">
    <source>
        <dbReference type="Proteomes" id="UP000823854"/>
    </source>
</evidence>
<feature type="region of interest" description="Disordered" evidence="1">
    <location>
        <begin position="283"/>
        <end position="329"/>
    </location>
</feature>
<reference evidence="2" key="1">
    <citation type="journal article" date="2021" name="PeerJ">
        <title>Extensive microbial diversity within the chicken gut microbiome revealed by metagenomics and culture.</title>
        <authorList>
            <person name="Gilroy R."/>
            <person name="Ravi A."/>
            <person name="Getino M."/>
            <person name="Pursley I."/>
            <person name="Horton D.L."/>
            <person name="Alikhan N.F."/>
            <person name="Baker D."/>
            <person name="Gharbi K."/>
            <person name="Hall N."/>
            <person name="Watson M."/>
            <person name="Adriaenssens E.M."/>
            <person name="Foster-Nyarko E."/>
            <person name="Jarju S."/>
            <person name="Secka A."/>
            <person name="Antonio M."/>
            <person name="Oren A."/>
            <person name="Chaudhuri R.R."/>
            <person name="La Ragione R."/>
            <person name="Hildebrand F."/>
            <person name="Pallen M.J."/>
        </authorList>
    </citation>
    <scope>NUCLEOTIDE SEQUENCE</scope>
    <source>
        <strain evidence="2">CHK130-7132</strain>
    </source>
</reference>
<reference evidence="2" key="2">
    <citation type="submission" date="2021-04" db="EMBL/GenBank/DDBJ databases">
        <authorList>
            <person name="Gilroy R."/>
        </authorList>
    </citation>
    <scope>NUCLEOTIDE SEQUENCE</scope>
    <source>
        <strain evidence="2">CHK130-7132</strain>
    </source>
</reference>
<sequence>MLAESPARAAATGSTRTLGLLVPLLGLSLALTGCTSDEAPDASTADDGAVSTAHASSDPSLAAACTAFWGDPDYADPLSREVLDRAGSAPEAGPSDPGFYALAGDDVESVFEHAPQTARESAAPLADWFRTEPERGQDADLDAFARAWDGVAAVCRDSSAAALWADGPGEAGTKPAALVCADVFDTPGTLTHFANSNVLTSNMFKLVGRAPQQVPEGRTDELRATADLLDAEISAVDDDAVRAALEEIRAPFADALDGDTSSEGLQDPLDRLASACLARGYDAPAPAEDGGDAVAGAPAAHGPAQALADTPTPAGTPASLAVPTNGALA</sequence>
<accession>A0A9D2Q3U3</accession>
<dbReference type="EMBL" id="DWWC01000320">
    <property type="protein sequence ID" value="HJC70952.1"/>
    <property type="molecule type" value="Genomic_DNA"/>
</dbReference>
<protein>
    <submittedName>
        <fullName evidence="2">Uncharacterized protein</fullName>
    </submittedName>
</protein>
<dbReference type="AlphaFoldDB" id="A0A9D2Q3U3"/>
<organism evidence="2 3">
    <name type="scientific">Candidatus Brachybacterium intestinipullorum</name>
    <dbReference type="NCBI Taxonomy" id="2838512"/>
    <lineage>
        <taxon>Bacteria</taxon>
        <taxon>Bacillati</taxon>
        <taxon>Actinomycetota</taxon>
        <taxon>Actinomycetes</taxon>
        <taxon>Micrococcales</taxon>
        <taxon>Dermabacteraceae</taxon>
        <taxon>Brachybacterium</taxon>
    </lineage>
</organism>
<dbReference type="Proteomes" id="UP000823854">
    <property type="component" value="Unassembled WGS sequence"/>
</dbReference>
<gene>
    <name evidence="2" type="ORF">H9932_14920</name>
</gene>
<name>A0A9D2Q3U3_9MICO</name>
<feature type="compositionally biased region" description="Low complexity" evidence="1">
    <location>
        <begin position="283"/>
        <end position="309"/>
    </location>
</feature>
<proteinExistence type="predicted"/>
<evidence type="ECO:0000256" key="1">
    <source>
        <dbReference type="SAM" id="MobiDB-lite"/>
    </source>
</evidence>
<evidence type="ECO:0000313" key="2">
    <source>
        <dbReference type="EMBL" id="HJC70952.1"/>
    </source>
</evidence>